<gene>
    <name evidence="1" type="ORF">I553_2206</name>
</gene>
<accession>X8DMS1</accession>
<reference evidence="1" key="1">
    <citation type="submission" date="2014-01" db="EMBL/GenBank/DDBJ databases">
        <authorList>
            <person name="Brown-Elliot B."/>
            <person name="Wallace R."/>
            <person name="Lenaerts A."/>
            <person name="Ordway D."/>
            <person name="DeGroote M.A."/>
            <person name="Parker T."/>
            <person name="Sizemore C."/>
            <person name="Tallon L.J."/>
            <person name="Sadzewicz L.K."/>
            <person name="Sengamalay N."/>
            <person name="Fraser C.M."/>
            <person name="Hine E."/>
            <person name="Shefchek K.A."/>
            <person name="Das S.P."/>
            <person name="Tettelin H."/>
        </authorList>
    </citation>
    <scope>NUCLEOTIDE SEQUENCE [LARGE SCALE GENOMIC DNA]</scope>
    <source>
        <strain evidence="1">4042</strain>
    </source>
</reference>
<dbReference type="AlphaFoldDB" id="X8DMS1"/>
<proteinExistence type="predicted"/>
<comment type="caution">
    <text evidence="1">The sequence shown here is derived from an EMBL/GenBank/DDBJ whole genome shotgun (WGS) entry which is preliminary data.</text>
</comment>
<protein>
    <submittedName>
        <fullName evidence="1">Uncharacterized protein</fullName>
    </submittedName>
</protein>
<dbReference type="PATRIC" id="fig|1299334.3.peg.1698"/>
<name>X8DMS1_MYCXE</name>
<sequence>MAASQPDHPGEVELDFTREWVEFYDPDNPEHLIAADLTWLLSRWTCVFGTPACRGTVAGRPTTGVARTERFCATTTTAPGSTTRCRS</sequence>
<organism evidence="1">
    <name type="scientific">Mycobacterium xenopi 4042</name>
    <dbReference type="NCBI Taxonomy" id="1299334"/>
    <lineage>
        <taxon>Bacteria</taxon>
        <taxon>Bacillati</taxon>
        <taxon>Actinomycetota</taxon>
        <taxon>Actinomycetes</taxon>
        <taxon>Mycobacteriales</taxon>
        <taxon>Mycobacteriaceae</taxon>
        <taxon>Mycobacterium</taxon>
    </lineage>
</organism>
<evidence type="ECO:0000313" key="1">
    <source>
        <dbReference type="EMBL" id="EUA69018.1"/>
    </source>
</evidence>
<dbReference type="EMBL" id="JAOB01000013">
    <property type="protein sequence ID" value="EUA69018.1"/>
    <property type="molecule type" value="Genomic_DNA"/>
</dbReference>